<keyword evidence="7" id="KW-1133">Transmembrane helix</keyword>
<dbReference type="GO" id="GO:0003007">
    <property type="term" value="P:heart morphogenesis"/>
    <property type="evidence" value="ECO:0007669"/>
    <property type="project" value="UniProtKB-ARBA"/>
</dbReference>
<name>A0A3Q2YRP6_HIPCM</name>
<evidence type="ECO:0000256" key="7">
    <source>
        <dbReference type="ARBA" id="ARBA00022989"/>
    </source>
</evidence>
<dbReference type="PRINTS" id="PR00205">
    <property type="entry name" value="CADHERIN"/>
</dbReference>
<evidence type="ECO:0000256" key="1">
    <source>
        <dbReference type="ARBA" id="ARBA00004167"/>
    </source>
</evidence>
<feature type="domain" description="Cadherin" evidence="12">
    <location>
        <begin position="73"/>
        <end position="116"/>
    </location>
</feature>
<dbReference type="InterPro" id="IPR020894">
    <property type="entry name" value="Cadherin_CS"/>
</dbReference>
<evidence type="ECO:0000313" key="13">
    <source>
        <dbReference type="Ensembl" id="ENSHCOP00000020548.1"/>
    </source>
</evidence>
<dbReference type="GO" id="GO:0005886">
    <property type="term" value="C:plasma membrane"/>
    <property type="evidence" value="ECO:0007669"/>
    <property type="project" value="UniProtKB-SubCell"/>
</dbReference>
<comment type="subcellular location">
    <subcellularLocation>
        <location evidence="1">Membrane</location>
        <topology evidence="1">Single-pass membrane protein</topology>
    </subcellularLocation>
</comment>
<dbReference type="SUPFAM" id="SSF49313">
    <property type="entry name" value="Cadherin-like"/>
    <property type="match status" value="6"/>
</dbReference>
<dbReference type="Gene3D" id="2.60.40.60">
    <property type="entry name" value="Cadherins"/>
    <property type="match status" value="8"/>
</dbReference>
<dbReference type="OMA" id="EETHEAT"/>
<evidence type="ECO:0000256" key="3">
    <source>
        <dbReference type="ARBA" id="ARBA00022692"/>
    </source>
</evidence>
<keyword evidence="14" id="KW-1185">Reference proteome</keyword>
<evidence type="ECO:0000256" key="10">
    <source>
        <dbReference type="ARBA" id="ARBA00023180"/>
    </source>
</evidence>
<evidence type="ECO:0000256" key="6">
    <source>
        <dbReference type="ARBA" id="ARBA00022889"/>
    </source>
</evidence>
<keyword evidence="4" id="KW-0677">Repeat</keyword>
<evidence type="ECO:0000256" key="2">
    <source>
        <dbReference type="ARBA" id="ARBA00022536"/>
    </source>
</evidence>
<dbReference type="Ensembl" id="ENSHCOT00000005906.1">
    <property type="protein sequence ID" value="ENSHCOP00000020548.1"/>
    <property type="gene ID" value="ENSHCOG00000006735.1"/>
</dbReference>
<reference evidence="13" key="2">
    <citation type="submission" date="2025-09" db="UniProtKB">
        <authorList>
            <consortium name="Ensembl"/>
        </authorList>
    </citation>
    <scope>IDENTIFICATION</scope>
</reference>
<dbReference type="GO" id="GO:0048729">
    <property type="term" value="P:tissue morphogenesis"/>
    <property type="evidence" value="ECO:0007669"/>
    <property type="project" value="UniProtKB-ARBA"/>
</dbReference>
<keyword evidence="10" id="KW-0325">Glycoprotein</keyword>
<feature type="domain" description="Cadherin" evidence="12">
    <location>
        <begin position="592"/>
        <end position="697"/>
    </location>
</feature>
<reference evidence="13" key="1">
    <citation type="submission" date="2025-08" db="UniProtKB">
        <authorList>
            <consortium name="Ensembl"/>
        </authorList>
    </citation>
    <scope>IDENTIFICATION</scope>
</reference>
<dbReference type="FunFam" id="2.60.40.60:FF:000020">
    <property type="entry name" value="Dachsous cadherin-related 1b"/>
    <property type="match status" value="1"/>
</dbReference>
<dbReference type="Proteomes" id="UP000264820">
    <property type="component" value="Unplaced"/>
</dbReference>
<dbReference type="GeneTree" id="ENSGT00940000163878"/>
<dbReference type="PANTHER" id="PTHR24026">
    <property type="entry name" value="FAT ATYPICAL CADHERIN-RELATED"/>
    <property type="match status" value="1"/>
</dbReference>
<dbReference type="Pfam" id="PF00028">
    <property type="entry name" value="Cadherin"/>
    <property type="match status" value="5"/>
</dbReference>
<organism evidence="13 14">
    <name type="scientific">Hippocampus comes</name>
    <name type="common">Tiger tail seahorse</name>
    <dbReference type="NCBI Taxonomy" id="109280"/>
    <lineage>
        <taxon>Eukaryota</taxon>
        <taxon>Metazoa</taxon>
        <taxon>Chordata</taxon>
        <taxon>Craniata</taxon>
        <taxon>Vertebrata</taxon>
        <taxon>Euteleostomi</taxon>
        <taxon>Actinopterygii</taxon>
        <taxon>Neopterygii</taxon>
        <taxon>Teleostei</taxon>
        <taxon>Neoteleostei</taxon>
        <taxon>Acanthomorphata</taxon>
        <taxon>Syngnathiaria</taxon>
        <taxon>Syngnathiformes</taxon>
        <taxon>Syngnathoidei</taxon>
        <taxon>Syngnathidae</taxon>
        <taxon>Hippocampus</taxon>
    </lineage>
</organism>
<dbReference type="FunFam" id="2.60.40.60:FF:000092">
    <property type="entry name" value="Protocadherin 8"/>
    <property type="match status" value="1"/>
</dbReference>
<dbReference type="FunFam" id="2.60.40.60:FF:000039">
    <property type="entry name" value="FAT atypical cadherin 3"/>
    <property type="match status" value="1"/>
</dbReference>
<accession>A0A3Q2YRP6</accession>
<keyword evidence="3" id="KW-0812">Transmembrane</keyword>
<sequence length="744" mass="80481">MTNDRRLQSAAKVWCACVGGIKNTGSVRSKADAVMTAEETHEATSLINGLKPSGLKSETTRLVRGVIKIVCLIRTAKPLDHETRPYALAVATLGEANATAAVAVLVLDVNDNAPVFSRATYYVVLPEGPWPRGPVGQVSATDRDSGKNARLSYILISDGKFFRINAETGKATTWQLLIYPPTQPTTDFLQASPTVVRRLWVREDDPPGTVIGSVSIASPGKEVVYSITDGDGDSRFGVNSQSGDIYIYQPLDYETAAQYSLTALAEDDAGEHTTMRVFVTVEDVNDHPPWFTDKMIRIALMEDAPIGSLAFAFCARDEDGTYPNSALRYSLASPLGFPFQIDPRSGRLMVAAPLDRETSPAYAFTITASDLAERRVERRHASVTARVFLMDVNDNQPTFKSADVVQVAENVAEGSLLHHFVASDADERENGMVSYIMLTGNQRGLFALEEKTGLLRLSAPLDFETARLHRLRVAAVDAGLPPLSSSQMLTVEVIDVNDSPPVFSRDVYVATVAENREPGQTVVQVSATDEDSGILKGVALRAIKTLQTLDREEHQNYTLTIQARDCGPAPLSSTTQLQLLILDQNDNAPAFTLDSYRTSISEGLPAGAAVLSVTAQDPDHGSNGVVMYSLRDDGGQGAFSINASTGAIRTTETLDRETRAQFSLKVLATDGGNEGPLSSVVSVTILVDDVNDNAPVLVPVTLIFSRLCTISFVFLKWFANLNQKNRMAAGMVSYSKPTKTGKIH</sequence>
<feature type="domain" description="Cadherin" evidence="12">
    <location>
        <begin position="193"/>
        <end position="291"/>
    </location>
</feature>
<dbReference type="GO" id="GO:0007156">
    <property type="term" value="P:homophilic cell adhesion via plasma membrane adhesion molecules"/>
    <property type="evidence" value="ECO:0007669"/>
    <property type="project" value="InterPro"/>
</dbReference>
<feature type="domain" description="Cadherin" evidence="12">
    <location>
        <begin position="399"/>
        <end position="503"/>
    </location>
</feature>
<proteinExistence type="predicted"/>
<dbReference type="PROSITE" id="PS50268">
    <property type="entry name" value="CADHERIN_2"/>
    <property type="match status" value="7"/>
</dbReference>
<feature type="domain" description="Cadherin" evidence="12">
    <location>
        <begin position="504"/>
        <end position="591"/>
    </location>
</feature>
<dbReference type="GO" id="GO:0005509">
    <property type="term" value="F:calcium ion binding"/>
    <property type="evidence" value="ECO:0007669"/>
    <property type="project" value="UniProtKB-UniRule"/>
</dbReference>
<evidence type="ECO:0000256" key="8">
    <source>
        <dbReference type="ARBA" id="ARBA00023136"/>
    </source>
</evidence>
<evidence type="ECO:0000259" key="12">
    <source>
        <dbReference type="PROSITE" id="PS50268"/>
    </source>
</evidence>
<evidence type="ECO:0000256" key="11">
    <source>
        <dbReference type="PROSITE-ProRule" id="PRU00043"/>
    </source>
</evidence>
<dbReference type="InterPro" id="IPR002126">
    <property type="entry name" value="Cadherin-like_dom"/>
</dbReference>
<keyword evidence="5 11" id="KW-0106">Calcium</keyword>
<keyword evidence="8" id="KW-0472">Membrane</keyword>
<feature type="domain" description="Cadherin" evidence="12">
    <location>
        <begin position="117"/>
        <end position="173"/>
    </location>
</feature>
<evidence type="ECO:0000256" key="4">
    <source>
        <dbReference type="ARBA" id="ARBA00022737"/>
    </source>
</evidence>
<dbReference type="SMART" id="SM00112">
    <property type="entry name" value="CA"/>
    <property type="match status" value="6"/>
</dbReference>
<feature type="domain" description="Cadherin" evidence="12">
    <location>
        <begin position="292"/>
        <end position="399"/>
    </location>
</feature>
<protein>
    <recommendedName>
        <fullName evidence="12">Cadherin domain-containing protein</fullName>
    </recommendedName>
</protein>
<dbReference type="STRING" id="109280.ENSHCOP00000020548"/>
<evidence type="ECO:0000256" key="9">
    <source>
        <dbReference type="ARBA" id="ARBA00023157"/>
    </source>
</evidence>
<dbReference type="AlphaFoldDB" id="A0A3Q2YRP6"/>
<keyword evidence="2" id="KW-0245">EGF-like domain</keyword>
<keyword evidence="6" id="KW-0130">Cell adhesion</keyword>
<dbReference type="CDD" id="cd11304">
    <property type="entry name" value="Cadherin_repeat"/>
    <property type="match status" value="6"/>
</dbReference>
<evidence type="ECO:0000256" key="5">
    <source>
        <dbReference type="ARBA" id="ARBA00022837"/>
    </source>
</evidence>
<dbReference type="FunFam" id="2.60.40.60:FF:000081">
    <property type="entry name" value="protocadherin Fat 4"/>
    <property type="match status" value="1"/>
</dbReference>
<dbReference type="InterPro" id="IPR015919">
    <property type="entry name" value="Cadherin-like_sf"/>
</dbReference>
<dbReference type="PANTHER" id="PTHR24026:SF136">
    <property type="entry name" value="PROTOCADHERIN-23"/>
    <property type="match status" value="1"/>
</dbReference>
<evidence type="ECO:0000313" key="14">
    <source>
        <dbReference type="Proteomes" id="UP000264820"/>
    </source>
</evidence>
<dbReference type="PROSITE" id="PS00232">
    <property type="entry name" value="CADHERIN_1"/>
    <property type="match status" value="3"/>
</dbReference>
<keyword evidence="9" id="KW-1015">Disulfide bond</keyword>